<dbReference type="PANTHER" id="PTHR46501:SF2">
    <property type="entry name" value="MYOMEGALIN"/>
    <property type="match status" value="1"/>
</dbReference>
<dbReference type="GO" id="GO:0007098">
    <property type="term" value="P:centrosome cycle"/>
    <property type="evidence" value="ECO:0007669"/>
    <property type="project" value="TreeGrafter"/>
</dbReference>
<protein>
    <submittedName>
        <fullName evidence="2">Myomegalin</fullName>
    </submittedName>
</protein>
<dbReference type="GO" id="GO:0005794">
    <property type="term" value="C:Golgi apparatus"/>
    <property type="evidence" value="ECO:0007669"/>
    <property type="project" value="TreeGrafter"/>
</dbReference>
<keyword evidence="3" id="KW-1185">Reference proteome</keyword>
<gene>
    <name evidence="2" type="ORF">N300_02717</name>
</gene>
<feature type="compositionally biased region" description="Low complexity" evidence="1">
    <location>
        <begin position="214"/>
        <end position="232"/>
    </location>
</feature>
<dbReference type="STRING" id="9244.A0A091HZG0"/>
<dbReference type="GO" id="GO:0060090">
    <property type="term" value="F:molecular adaptor activity"/>
    <property type="evidence" value="ECO:0007669"/>
    <property type="project" value="TreeGrafter"/>
</dbReference>
<dbReference type="Proteomes" id="UP000054308">
    <property type="component" value="Unassembled WGS sequence"/>
</dbReference>
<evidence type="ECO:0000313" key="2">
    <source>
        <dbReference type="EMBL" id="KFP01674.1"/>
    </source>
</evidence>
<feature type="non-terminal residue" evidence="2">
    <location>
        <position position="272"/>
    </location>
</feature>
<dbReference type="GO" id="GO:0005813">
    <property type="term" value="C:centrosome"/>
    <property type="evidence" value="ECO:0007669"/>
    <property type="project" value="TreeGrafter"/>
</dbReference>
<accession>A0A091HZG0</accession>
<dbReference type="PANTHER" id="PTHR46501">
    <property type="entry name" value="MYOMEGALIN"/>
    <property type="match status" value="1"/>
</dbReference>
<dbReference type="GO" id="GO:1903358">
    <property type="term" value="P:regulation of Golgi organization"/>
    <property type="evidence" value="ECO:0007669"/>
    <property type="project" value="TreeGrafter"/>
</dbReference>
<feature type="region of interest" description="Disordered" evidence="1">
    <location>
        <begin position="209"/>
        <end position="272"/>
    </location>
</feature>
<dbReference type="InterPro" id="IPR052593">
    <property type="entry name" value="MT-associated_AKAP9-binding"/>
</dbReference>
<organism evidence="2 3">
    <name type="scientific">Calypte anna</name>
    <name type="common">Anna's hummingbird</name>
    <name type="synonym">Archilochus anna</name>
    <dbReference type="NCBI Taxonomy" id="9244"/>
    <lineage>
        <taxon>Eukaryota</taxon>
        <taxon>Metazoa</taxon>
        <taxon>Chordata</taxon>
        <taxon>Craniata</taxon>
        <taxon>Vertebrata</taxon>
        <taxon>Euteleostomi</taxon>
        <taxon>Archelosauria</taxon>
        <taxon>Archosauria</taxon>
        <taxon>Dinosauria</taxon>
        <taxon>Saurischia</taxon>
        <taxon>Theropoda</taxon>
        <taxon>Coelurosauria</taxon>
        <taxon>Aves</taxon>
        <taxon>Neognathae</taxon>
        <taxon>Neoaves</taxon>
        <taxon>Strisores</taxon>
        <taxon>Apodiformes</taxon>
        <taxon>Trochilidae</taxon>
        <taxon>Calypte</taxon>
    </lineage>
</organism>
<dbReference type="GO" id="GO:0090063">
    <property type="term" value="P:positive regulation of microtubule nucleation"/>
    <property type="evidence" value="ECO:0007669"/>
    <property type="project" value="TreeGrafter"/>
</dbReference>
<sequence length="272" mass="29148">GRGVSRNLTQHLRDALQSFEDLLRGTDIDYYLGQGFREQLAQGRQLAERLSDKLGTRDRQDGEDKTSHELLALRLSRELQEKEKVIKTLEAKLQERCDSPGSSCPPSESSCSATSTSFVSEGLEPFSDGDVASECSQCHEEPAQPTGLHFDSLPKPVSAPQPVLPPFLPARPPPPVAAPLLGCCRTPVCSLAEAQQELQVLQRQLGESERVPPAWGAGAAGGDRSAASSALGEGECSAEHSQAQGQHGAVHREPVDQDTQRAVQGQDKPGGK</sequence>
<feature type="non-terminal residue" evidence="2">
    <location>
        <position position="1"/>
    </location>
</feature>
<dbReference type="EMBL" id="KL218035">
    <property type="protein sequence ID" value="KFP01674.1"/>
    <property type="molecule type" value="Genomic_DNA"/>
</dbReference>
<evidence type="ECO:0000256" key="1">
    <source>
        <dbReference type="SAM" id="MobiDB-lite"/>
    </source>
</evidence>
<dbReference type="AlphaFoldDB" id="A0A091HZG0"/>
<feature type="compositionally biased region" description="Basic and acidic residues" evidence="1">
    <location>
        <begin position="250"/>
        <end position="259"/>
    </location>
</feature>
<evidence type="ECO:0000313" key="3">
    <source>
        <dbReference type="Proteomes" id="UP000054308"/>
    </source>
</evidence>
<name>A0A091HZG0_CALAN</name>
<reference evidence="2 3" key="1">
    <citation type="submission" date="2014-04" db="EMBL/GenBank/DDBJ databases">
        <title>Genome evolution of avian class.</title>
        <authorList>
            <person name="Zhang G."/>
            <person name="Li C."/>
        </authorList>
    </citation>
    <scope>NUCLEOTIDE SEQUENCE [LARGE SCALE GENOMIC DNA]</scope>
    <source>
        <strain evidence="2">BGI_N300</strain>
    </source>
</reference>
<proteinExistence type="predicted"/>